<evidence type="ECO:0000313" key="2">
    <source>
        <dbReference type="Ensembl" id="ENSCSRP00000027653.1"/>
    </source>
</evidence>
<proteinExistence type="predicted"/>
<feature type="region of interest" description="Disordered" evidence="1">
    <location>
        <begin position="54"/>
        <end position="73"/>
    </location>
</feature>
<reference evidence="2" key="1">
    <citation type="submission" date="2025-08" db="UniProtKB">
        <authorList>
            <consortium name="Ensembl"/>
        </authorList>
    </citation>
    <scope>IDENTIFICATION</scope>
</reference>
<reference evidence="2" key="2">
    <citation type="submission" date="2025-09" db="UniProtKB">
        <authorList>
            <consortium name="Ensembl"/>
        </authorList>
    </citation>
    <scope>IDENTIFICATION</scope>
</reference>
<name>A0A8C3TEW3_CHESE</name>
<evidence type="ECO:0000256" key="1">
    <source>
        <dbReference type="SAM" id="MobiDB-lite"/>
    </source>
</evidence>
<accession>A0A8C3TEW3</accession>
<dbReference type="Proteomes" id="UP000694403">
    <property type="component" value="Unplaced"/>
</dbReference>
<dbReference type="AlphaFoldDB" id="A0A8C3TEW3"/>
<organism evidence="2 3">
    <name type="scientific">Chelydra serpentina</name>
    <name type="common">Snapping turtle</name>
    <name type="synonym">Testudo serpentina</name>
    <dbReference type="NCBI Taxonomy" id="8475"/>
    <lineage>
        <taxon>Eukaryota</taxon>
        <taxon>Metazoa</taxon>
        <taxon>Chordata</taxon>
        <taxon>Craniata</taxon>
        <taxon>Vertebrata</taxon>
        <taxon>Euteleostomi</taxon>
        <taxon>Archelosauria</taxon>
        <taxon>Testudinata</taxon>
        <taxon>Testudines</taxon>
        <taxon>Cryptodira</taxon>
        <taxon>Durocryptodira</taxon>
        <taxon>Americhelydia</taxon>
        <taxon>Chelydroidea</taxon>
        <taxon>Chelydridae</taxon>
        <taxon>Chelydra</taxon>
    </lineage>
</organism>
<protein>
    <submittedName>
        <fullName evidence="2">Uncharacterized protein</fullName>
    </submittedName>
</protein>
<evidence type="ECO:0000313" key="3">
    <source>
        <dbReference type="Proteomes" id="UP000694403"/>
    </source>
</evidence>
<keyword evidence="3" id="KW-1185">Reference proteome</keyword>
<sequence length="97" mass="10489">PAARKLVWKTCDQSKSQPFLLLTAASKGSGSPQGFVLSGGPDSVISGPGEAVANTEETHPFSNSSGLRESQRTRSMLPKEGVLCWEEQCYICRRFLS</sequence>
<dbReference type="Ensembl" id="ENSCSRT00000028787.1">
    <property type="protein sequence ID" value="ENSCSRP00000027653.1"/>
    <property type="gene ID" value="ENSCSRG00000020466.1"/>
</dbReference>